<keyword evidence="3" id="KW-1185">Reference proteome</keyword>
<accession>A0A9N7YZT6</accession>
<sequence>MCGLDVEGFESQSVHTSTQDGQPRRKAEEGEEEEEEEEEEAALFFLSVAARRGADGARDWKHRLESANPGLMASCAGSAVRVCEGLAGSLNPANSFNGASLSSIHPSLPAPPRLCSEGFEGSAQLTGKQ</sequence>
<name>A0A9N7YZT6_PLEPL</name>
<evidence type="ECO:0000313" key="2">
    <source>
        <dbReference type="EMBL" id="CAB1443772.1"/>
    </source>
</evidence>
<feature type="region of interest" description="Disordered" evidence="1">
    <location>
        <begin position="1"/>
        <end position="40"/>
    </location>
</feature>
<comment type="caution">
    <text evidence="2">The sequence shown here is derived from an EMBL/GenBank/DDBJ whole genome shotgun (WGS) entry which is preliminary data.</text>
</comment>
<dbReference type="AlphaFoldDB" id="A0A9N7YZT6"/>
<protein>
    <submittedName>
        <fullName evidence="2">Uncharacterized protein</fullName>
    </submittedName>
</protein>
<proteinExistence type="predicted"/>
<evidence type="ECO:0000313" key="3">
    <source>
        <dbReference type="Proteomes" id="UP001153269"/>
    </source>
</evidence>
<feature type="compositionally biased region" description="Acidic residues" evidence="1">
    <location>
        <begin position="29"/>
        <end position="40"/>
    </location>
</feature>
<feature type="region of interest" description="Disordered" evidence="1">
    <location>
        <begin position="95"/>
        <end position="129"/>
    </location>
</feature>
<reference evidence="2" key="1">
    <citation type="submission" date="2020-03" db="EMBL/GenBank/DDBJ databases">
        <authorList>
            <person name="Weist P."/>
        </authorList>
    </citation>
    <scope>NUCLEOTIDE SEQUENCE</scope>
</reference>
<evidence type="ECO:0000256" key="1">
    <source>
        <dbReference type="SAM" id="MobiDB-lite"/>
    </source>
</evidence>
<organism evidence="2 3">
    <name type="scientific">Pleuronectes platessa</name>
    <name type="common">European plaice</name>
    <dbReference type="NCBI Taxonomy" id="8262"/>
    <lineage>
        <taxon>Eukaryota</taxon>
        <taxon>Metazoa</taxon>
        <taxon>Chordata</taxon>
        <taxon>Craniata</taxon>
        <taxon>Vertebrata</taxon>
        <taxon>Euteleostomi</taxon>
        <taxon>Actinopterygii</taxon>
        <taxon>Neopterygii</taxon>
        <taxon>Teleostei</taxon>
        <taxon>Neoteleostei</taxon>
        <taxon>Acanthomorphata</taxon>
        <taxon>Carangaria</taxon>
        <taxon>Pleuronectiformes</taxon>
        <taxon>Pleuronectoidei</taxon>
        <taxon>Pleuronectidae</taxon>
        <taxon>Pleuronectes</taxon>
    </lineage>
</organism>
<feature type="compositionally biased region" description="Polar residues" evidence="1">
    <location>
        <begin position="10"/>
        <end position="21"/>
    </location>
</feature>
<dbReference type="Proteomes" id="UP001153269">
    <property type="component" value="Unassembled WGS sequence"/>
</dbReference>
<feature type="compositionally biased region" description="Polar residues" evidence="1">
    <location>
        <begin position="95"/>
        <end position="105"/>
    </location>
</feature>
<gene>
    <name evidence="2" type="ORF">PLEPLA_LOCUS31488</name>
</gene>
<dbReference type="EMBL" id="CADEAL010003190">
    <property type="protein sequence ID" value="CAB1443772.1"/>
    <property type="molecule type" value="Genomic_DNA"/>
</dbReference>